<feature type="transmembrane region" description="Helical" evidence="2">
    <location>
        <begin position="248"/>
        <end position="269"/>
    </location>
</feature>
<accession>A0ABX1LMW1</accession>
<feature type="compositionally biased region" description="Basic and acidic residues" evidence="1">
    <location>
        <begin position="143"/>
        <end position="154"/>
    </location>
</feature>
<keyword evidence="2" id="KW-1133">Transmembrane helix</keyword>
<evidence type="ECO:0000313" key="3">
    <source>
        <dbReference type="EMBL" id="NMF57472.1"/>
    </source>
</evidence>
<feature type="compositionally biased region" description="Polar residues" evidence="1">
    <location>
        <begin position="179"/>
        <end position="189"/>
    </location>
</feature>
<proteinExistence type="predicted"/>
<evidence type="ECO:0000313" key="4">
    <source>
        <dbReference type="Proteomes" id="UP000738376"/>
    </source>
</evidence>
<keyword evidence="2" id="KW-0472">Membrane</keyword>
<feature type="region of interest" description="Disordered" evidence="1">
    <location>
        <begin position="115"/>
        <end position="163"/>
    </location>
</feature>
<name>A0ABX1LMW1_9CYAN</name>
<dbReference type="Proteomes" id="UP000738376">
    <property type="component" value="Unassembled WGS sequence"/>
</dbReference>
<reference evidence="3 4" key="1">
    <citation type="submission" date="2020-03" db="EMBL/GenBank/DDBJ databases">
        <title>Draft Genome Sequence of 2-Methylisoborneol Producing Pseudanabaena yagii Strain GIHE-NHR1 Isolated from North Han River in South Korea.</title>
        <authorList>
            <person name="Jeong J."/>
        </authorList>
    </citation>
    <scope>NUCLEOTIDE SEQUENCE [LARGE SCALE GENOMIC DNA]</scope>
    <source>
        <strain evidence="3 4">GIHE-NHR1</strain>
    </source>
</reference>
<protein>
    <submittedName>
        <fullName evidence="3">Uncharacterized protein</fullName>
    </submittedName>
</protein>
<feature type="region of interest" description="Disordered" evidence="1">
    <location>
        <begin position="173"/>
        <end position="192"/>
    </location>
</feature>
<dbReference type="EMBL" id="JAAVJL010000001">
    <property type="protein sequence ID" value="NMF57472.1"/>
    <property type="molecule type" value="Genomic_DNA"/>
</dbReference>
<comment type="caution">
    <text evidence="3">The sequence shown here is derived from an EMBL/GenBank/DDBJ whole genome shotgun (WGS) entry which is preliminary data.</text>
</comment>
<evidence type="ECO:0000256" key="2">
    <source>
        <dbReference type="SAM" id="Phobius"/>
    </source>
</evidence>
<keyword evidence="4" id="KW-1185">Reference proteome</keyword>
<sequence>MAQNPMIEQAKQGNVSAITALMNRLLKSQGMLANVEREGDRLEVLIESDLRSLDDEVRVPKRQVLVRMLKKWFRTLEVQTISKITISWQQAGFDAPAWTEEISLLDDDTDITDITDIPQNGGGAASQERPRIPPLPIFPPKSMRNDEQRDRSSEKISSTSETDLDEIFGEVSHPVSLPNIPTRQNFSSESEYKQPFPEAEPFFLADVPAIPDSSPTDEGISDFQSPKFTFNPRTLTTIFTTPSFAIQLIQYVLICGVIILTLRGIHGVFGGGKAPKAASIETHTIV</sequence>
<evidence type="ECO:0000256" key="1">
    <source>
        <dbReference type="SAM" id="MobiDB-lite"/>
    </source>
</evidence>
<dbReference type="RefSeq" id="WP_169362499.1">
    <property type="nucleotide sequence ID" value="NZ_JAAVJL010000001.1"/>
</dbReference>
<keyword evidence="2" id="KW-0812">Transmembrane</keyword>
<gene>
    <name evidence="3" type="ORF">HC246_05410</name>
</gene>
<organism evidence="3 4">
    <name type="scientific">Pseudanabaena yagii GIHE-NHR1</name>
    <dbReference type="NCBI Taxonomy" id="2722753"/>
    <lineage>
        <taxon>Bacteria</taxon>
        <taxon>Bacillati</taxon>
        <taxon>Cyanobacteriota</taxon>
        <taxon>Cyanophyceae</taxon>
        <taxon>Pseudanabaenales</taxon>
        <taxon>Pseudanabaenaceae</taxon>
        <taxon>Pseudanabaena</taxon>
        <taxon>Pseudanabaena yagii</taxon>
    </lineage>
</organism>